<evidence type="ECO:0000313" key="4">
    <source>
        <dbReference type="Proteomes" id="UP001552427"/>
    </source>
</evidence>
<evidence type="ECO:0000256" key="2">
    <source>
        <dbReference type="SAM" id="Phobius"/>
    </source>
</evidence>
<protein>
    <submittedName>
        <fullName evidence="3">Uncharacterized protein</fullName>
    </submittedName>
</protein>
<keyword evidence="4" id="KW-1185">Reference proteome</keyword>
<evidence type="ECO:0000256" key="1">
    <source>
        <dbReference type="SAM" id="MobiDB-lite"/>
    </source>
</evidence>
<reference evidence="3 4" key="1">
    <citation type="submission" date="2024-06" db="EMBL/GenBank/DDBJ databases">
        <title>The Natural Products Discovery Center: Release of the First 8490 Sequenced Strains for Exploring Actinobacteria Biosynthetic Diversity.</title>
        <authorList>
            <person name="Kalkreuter E."/>
            <person name="Kautsar S.A."/>
            <person name="Yang D."/>
            <person name="Bader C.D."/>
            <person name="Teijaro C.N."/>
            <person name="Fluegel L."/>
            <person name="Davis C.M."/>
            <person name="Simpson J.R."/>
            <person name="Lauterbach L."/>
            <person name="Steele A.D."/>
            <person name="Gui C."/>
            <person name="Meng S."/>
            <person name="Li G."/>
            <person name="Viehrig K."/>
            <person name="Ye F."/>
            <person name="Su P."/>
            <person name="Kiefer A.F."/>
            <person name="Nichols A."/>
            <person name="Cepeda A.J."/>
            <person name="Yan W."/>
            <person name="Fan B."/>
            <person name="Jiang Y."/>
            <person name="Adhikari A."/>
            <person name="Zheng C.-J."/>
            <person name="Schuster L."/>
            <person name="Cowan T.M."/>
            <person name="Smanski M.J."/>
            <person name="Chevrette M.G."/>
            <person name="De Carvalho L.P.S."/>
            <person name="Shen B."/>
        </authorList>
    </citation>
    <scope>NUCLEOTIDE SEQUENCE [LARGE SCALE GENOMIC DNA]</scope>
    <source>
        <strain evidence="3 4">NPDC049574</strain>
    </source>
</reference>
<dbReference type="EMBL" id="JBFARM010000021">
    <property type="protein sequence ID" value="MEV4292850.1"/>
    <property type="molecule type" value="Genomic_DNA"/>
</dbReference>
<evidence type="ECO:0000313" key="3">
    <source>
        <dbReference type="EMBL" id="MEV4292850.1"/>
    </source>
</evidence>
<comment type="caution">
    <text evidence="3">The sequence shown here is derived from an EMBL/GenBank/DDBJ whole genome shotgun (WGS) entry which is preliminary data.</text>
</comment>
<feature type="transmembrane region" description="Helical" evidence="2">
    <location>
        <begin position="64"/>
        <end position="88"/>
    </location>
</feature>
<accession>A0ABV3HKE8</accession>
<sequence length="110" mass="11857">MTAHQPGRQEPDPDQTIRHRLPHPESPPPSREPQDPPATRRLDYTPDMLPDVQLYEAKPPRAGWWWMIVVGGLVLLLGALAVAGILWVRSTQSSAAGPVPGAAVTSASAP</sequence>
<feature type="region of interest" description="Disordered" evidence="1">
    <location>
        <begin position="1"/>
        <end position="45"/>
    </location>
</feature>
<proteinExistence type="predicted"/>
<feature type="compositionally biased region" description="Basic and acidic residues" evidence="1">
    <location>
        <begin position="7"/>
        <end position="17"/>
    </location>
</feature>
<keyword evidence="2" id="KW-0812">Transmembrane</keyword>
<name>A0ABV3HKE8_9ACTN</name>
<dbReference type="RefSeq" id="WP_364463594.1">
    <property type="nucleotide sequence ID" value="NZ_JBFARM010000021.1"/>
</dbReference>
<dbReference type="Proteomes" id="UP001552427">
    <property type="component" value="Unassembled WGS sequence"/>
</dbReference>
<organism evidence="3 4">
    <name type="scientific">Nonomuraea bangladeshensis</name>
    <dbReference type="NCBI Taxonomy" id="404385"/>
    <lineage>
        <taxon>Bacteria</taxon>
        <taxon>Bacillati</taxon>
        <taxon>Actinomycetota</taxon>
        <taxon>Actinomycetes</taxon>
        <taxon>Streptosporangiales</taxon>
        <taxon>Streptosporangiaceae</taxon>
        <taxon>Nonomuraea</taxon>
    </lineage>
</organism>
<keyword evidence="2" id="KW-1133">Transmembrane helix</keyword>
<gene>
    <name evidence="3" type="ORF">AB0K40_45715</name>
</gene>
<feature type="compositionally biased region" description="Basic and acidic residues" evidence="1">
    <location>
        <begin position="32"/>
        <end position="44"/>
    </location>
</feature>
<keyword evidence="2" id="KW-0472">Membrane</keyword>